<proteinExistence type="inferred from homology"/>
<dbReference type="GO" id="GO:0034355">
    <property type="term" value="P:NAD+ biosynthetic process via the salvage pathway"/>
    <property type="evidence" value="ECO:0007669"/>
    <property type="project" value="TreeGrafter"/>
</dbReference>
<sequence length="397" mass="45983">MAKHNKIIQSLLDQDLYKLTMLQTYYHLFQIADDCEFKFKCRNPGIDLAQFVSEIREELEYLCTLKFTENELCYLGRLDYIKKDFIDFLRLFQLSMKHVQLHVQGKEIDLRFKGPLVYTSMFEIFALAIINEVYFRNTVKEPNWDLAGHRLLDKIALIKSHPEVARFKFTDFGTRRRFSREWHLQVVETLKNQLPDNFVGTSNVYLARELSLTPIGTMAHEFLQAAQAMGPRLIDSQNYALETWVKEYRGRLGIALTDVVGMDAFLRDFDLYFAKLFDGLRHDSGCPFEWAKKAINHYRKLKIDPMSKTLVFSDGLDFPTALKIYDTFKGEANVAFGIGTNLTNDLGVPALNIVIKMTRCRNQPVAKISDSPGKEMCEDDAFLQYLASVFQIKRLLA</sequence>
<accession>A0A0M3QGA0</accession>
<dbReference type="Pfam" id="PF17767">
    <property type="entry name" value="NAPRTase_N"/>
    <property type="match status" value="1"/>
</dbReference>
<evidence type="ECO:0000256" key="2">
    <source>
        <dbReference type="ARBA" id="ARBA00010897"/>
    </source>
</evidence>
<comment type="PTM">
    <text evidence="7 8">Transiently phosphorylated on a His residue during the reaction cycle. Phosphorylation strongly increases the affinity for substrates and increases the rate of nicotinate D-ribonucleotide production. Dephosphorylation regenerates the low-affinity form of the enzyme, leading to product release.</text>
</comment>
<dbReference type="InterPro" id="IPR041525">
    <property type="entry name" value="N/Namide_PRibTrfase"/>
</dbReference>
<dbReference type="PATRIC" id="fig|1603606.3.peg.3114"/>
<comment type="function">
    <text evidence="7 8">Catalyzes the synthesis of beta-nicotinate D-ribonucleotide from nicotinate and 5-phospho-D-ribose 1-phosphate at the expense of ATP.</text>
</comment>
<dbReference type="PANTHER" id="PTHR11098:SF1">
    <property type="entry name" value="NICOTINATE PHOSPHORIBOSYLTRANSFERASE"/>
    <property type="match status" value="1"/>
</dbReference>
<comment type="similarity">
    <text evidence="2 7 8">Belongs to the NAPRTase family.</text>
</comment>
<organism evidence="11 12">
    <name type="scientific">Desulfuromonas soudanensis</name>
    <dbReference type="NCBI Taxonomy" id="1603606"/>
    <lineage>
        <taxon>Bacteria</taxon>
        <taxon>Pseudomonadati</taxon>
        <taxon>Thermodesulfobacteriota</taxon>
        <taxon>Desulfuromonadia</taxon>
        <taxon>Desulfuromonadales</taxon>
        <taxon>Desulfuromonadaceae</taxon>
        <taxon>Desulfuromonas</taxon>
    </lineage>
</organism>
<evidence type="ECO:0000256" key="6">
    <source>
        <dbReference type="ARBA" id="ARBA00022642"/>
    </source>
</evidence>
<dbReference type="Gene3D" id="3.20.140.10">
    <property type="entry name" value="nicotinate phosphoribosyltransferase"/>
    <property type="match status" value="1"/>
</dbReference>
<dbReference type="NCBIfam" id="NF003704">
    <property type="entry name" value="PRK05321.1"/>
    <property type="match status" value="1"/>
</dbReference>
<dbReference type="GO" id="GO:0016757">
    <property type="term" value="F:glycosyltransferase activity"/>
    <property type="evidence" value="ECO:0007669"/>
    <property type="project" value="UniProtKB-KW"/>
</dbReference>
<dbReference type="EC" id="6.3.4.21" evidence="3 7"/>
<comment type="pathway">
    <text evidence="1 7 8">Cofactor biosynthesis; NAD(+) biosynthesis; nicotinate D-ribonucleotide from nicotinate: step 1/1.</text>
</comment>
<evidence type="ECO:0000256" key="4">
    <source>
        <dbReference type="ARBA" id="ARBA00022553"/>
    </source>
</evidence>
<dbReference type="Proteomes" id="UP000057158">
    <property type="component" value="Chromosome"/>
</dbReference>
<dbReference type="OrthoDB" id="9771406at2"/>
<dbReference type="InterPro" id="IPR007229">
    <property type="entry name" value="Nic_PRibTrfase-Fam"/>
</dbReference>
<dbReference type="KEGG" id="des:DSOUD_2889"/>
<feature type="modified residue" description="Phosphohistidine; by autocatalysis" evidence="7">
    <location>
        <position position="220"/>
    </location>
</feature>
<dbReference type="UniPathway" id="UPA00253">
    <property type="reaction ID" value="UER00457"/>
</dbReference>
<dbReference type="RefSeq" id="WP_053551617.1">
    <property type="nucleotide sequence ID" value="NZ_CP010802.1"/>
</dbReference>
<dbReference type="InterPro" id="IPR040727">
    <property type="entry name" value="NAPRTase_N"/>
</dbReference>
<evidence type="ECO:0000313" key="11">
    <source>
        <dbReference type="EMBL" id="ALC17619.1"/>
    </source>
</evidence>
<keyword evidence="11" id="KW-0328">Glycosyltransferase</keyword>
<dbReference type="PIRSF" id="PIRSF000484">
    <property type="entry name" value="NAPRT"/>
    <property type="match status" value="1"/>
</dbReference>
<name>A0A0M3QGA0_9BACT</name>
<keyword evidence="6 7" id="KW-0662">Pyridine nucleotide biosynthesis</keyword>
<evidence type="ECO:0000256" key="8">
    <source>
        <dbReference type="RuleBase" id="RU003838"/>
    </source>
</evidence>
<dbReference type="NCBIfam" id="TIGR01514">
    <property type="entry name" value="NAPRTase"/>
    <property type="match status" value="1"/>
</dbReference>
<dbReference type="GO" id="GO:0004516">
    <property type="term" value="F:nicotinate phosphoribosyltransferase activity"/>
    <property type="evidence" value="ECO:0007669"/>
    <property type="project" value="UniProtKB-UniRule"/>
</dbReference>
<dbReference type="InterPro" id="IPR006406">
    <property type="entry name" value="Nic_PRibTrfase"/>
</dbReference>
<dbReference type="AlphaFoldDB" id="A0A0M3QGA0"/>
<evidence type="ECO:0000259" key="9">
    <source>
        <dbReference type="Pfam" id="PF04095"/>
    </source>
</evidence>
<dbReference type="SUPFAM" id="SSF51690">
    <property type="entry name" value="Nicotinate/Quinolinate PRTase C-terminal domain-like"/>
    <property type="match status" value="1"/>
</dbReference>
<dbReference type="InterPro" id="IPR036068">
    <property type="entry name" value="Nicotinate_pribotase-like_C"/>
</dbReference>
<dbReference type="EMBL" id="CP010802">
    <property type="protein sequence ID" value="ALC17619.1"/>
    <property type="molecule type" value="Genomic_DNA"/>
</dbReference>
<dbReference type="GO" id="GO:0005829">
    <property type="term" value="C:cytosol"/>
    <property type="evidence" value="ECO:0007669"/>
    <property type="project" value="TreeGrafter"/>
</dbReference>
<keyword evidence="4 7" id="KW-0597">Phosphoprotein</keyword>
<evidence type="ECO:0000256" key="1">
    <source>
        <dbReference type="ARBA" id="ARBA00004952"/>
    </source>
</evidence>
<keyword evidence="11" id="KW-0808">Transferase</keyword>
<feature type="domain" description="Nicotinate/nicotinamide phosphoribosyltransferase" evidence="9">
    <location>
        <begin position="167"/>
        <end position="392"/>
    </location>
</feature>
<dbReference type="HAMAP" id="MF_00570">
    <property type="entry name" value="NAPRTase"/>
    <property type="match status" value="1"/>
</dbReference>
<feature type="domain" description="Nicotinate phosphoribosyltransferase N-terminal" evidence="10">
    <location>
        <begin position="12"/>
        <end position="131"/>
    </location>
</feature>
<comment type="catalytic activity">
    <reaction evidence="7 8">
        <text>5-phospho-alpha-D-ribose 1-diphosphate + nicotinate + ATP + H2O = nicotinate beta-D-ribonucleotide + ADP + phosphate + diphosphate</text>
        <dbReference type="Rhea" id="RHEA:36163"/>
        <dbReference type="ChEBI" id="CHEBI:15377"/>
        <dbReference type="ChEBI" id="CHEBI:30616"/>
        <dbReference type="ChEBI" id="CHEBI:32544"/>
        <dbReference type="ChEBI" id="CHEBI:33019"/>
        <dbReference type="ChEBI" id="CHEBI:43474"/>
        <dbReference type="ChEBI" id="CHEBI:57502"/>
        <dbReference type="ChEBI" id="CHEBI:58017"/>
        <dbReference type="ChEBI" id="CHEBI:456216"/>
        <dbReference type="EC" id="6.3.4.21"/>
    </reaction>
</comment>
<keyword evidence="5 7" id="KW-0436">Ligase</keyword>
<reference evidence="11 12" key="1">
    <citation type="submission" date="2015-07" db="EMBL/GenBank/DDBJ databases">
        <title>Isolation and Genomic Characterization of a Novel Halophilic Metal-Reducing Deltaproteobacterium from the Deep Subsurface.</title>
        <authorList>
            <person name="Badalamenti J.P."/>
            <person name="Summers Z.M."/>
            <person name="Gralnick J.A."/>
            <person name="Bond D.R."/>
        </authorList>
    </citation>
    <scope>NUCLEOTIDE SEQUENCE [LARGE SCALE GENOMIC DNA]</scope>
    <source>
        <strain evidence="11 12">WTL</strain>
    </source>
</reference>
<dbReference type="Pfam" id="PF04095">
    <property type="entry name" value="NAPRTase"/>
    <property type="match status" value="1"/>
</dbReference>
<evidence type="ECO:0000313" key="12">
    <source>
        <dbReference type="Proteomes" id="UP000057158"/>
    </source>
</evidence>
<evidence type="ECO:0000256" key="7">
    <source>
        <dbReference type="HAMAP-Rule" id="MF_00570"/>
    </source>
</evidence>
<evidence type="ECO:0000256" key="3">
    <source>
        <dbReference type="ARBA" id="ARBA00013236"/>
    </source>
</evidence>
<dbReference type="PANTHER" id="PTHR11098">
    <property type="entry name" value="NICOTINATE PHOSPHORIBOSYLTRANSFERASE"/>
    <property type="match status" value="1"/>
</dbReference>
<evidence type="ECO:0000259" key="10">
    <source>
        <dbReference type="Pfam" id="PF17767"/>
    </source>
</evidence>
<gene>
    <name evidence="7" type="primary">pncB</name>
    <name evidence="11" type="ORF">DSOUD_2889</name>
</gene>
<keyword evidence="12" id="KW-1185">Reference proteome</keyword>
<protein>
    <recommendedName>
        <fullName evidence="3 7">Nicotinate phosphoribosyltransferase</fullName>
        <shortName evidence="7">NAPRTase</shortName>
        <ecNumber evidence="3 7">6.3.4.21</ecNumber>
    </recommendedName>
</protein>
<dbReference type="SUPFAM" id="SSF54675">
    <property type="entry name" value="Nicotinate/Quinolinate PRTase N-terminal domain-like"/>
    <property type="match status" value="1"/>
</dbReference>
<evidence type="ECO:0000256" key="5">
    <source>
        <dbReference type="ARBA" id="ARBA00022598"/>
    </source>
</evidence>
<dbReference type="STRING" id="1603606.DSOUD_2889"/>